<evidence type="ECO:0000313" key="7">
    <source>
        <dbReference type="Proteomes" id="UP000011760"/>
    </source>
</evidence>
<dbReference type="KEGG" id="ccn:H924_08365"/>
<comment type="similarity">
    <text evidence="3">Belongs to the RimP family.</text>
</comment>
<organism evidence="6 7">
    <name type="scientific">Corynebacterium callunae DSM 20147</name>
    <dbReference type="NCBI Taxonomy" id="1121353"/>
    <lineage>
        <taxon>Bacteria</taxon>
        <taxon>Bacillati</taxon>
        <taxon>Actinomycetota</taxon>
        <taxon>Actinomycetes</taxon>
        <taxon>Mycobacteriales</taxon>
        <taxon>Corynebacteriaceae</taxon>
        <taxon>Corynebacterium</taxon>
    </lineage>
</organism>
<feature type="domain" description="Ribosome maturation factor RimP N-terminal" evidence="4">
    <location>
        <begin position="12"/>
        <end position="89"/>
    </location>
</feature>
<dbReference type="EMBL" id="CP004354">
    <property type="protein sequence ID" value="AGG67115.1"/>
    <property type="molecule type" value="Genomic_DNA"/>
</dbReference>
<evidence type="ECO:0000313" key="6">
    <source>
        <dbReference type="EMBL" id="AGG67115.1"/>
    </source>
</evidence>
<dbReference type="GO" id="GO:0005829">
    <property type="term" value="C:cytosol"/>
    <property type="evidence" value="ECO:0007669"/>
    <property type="project" value="TreeGrafter"/>
</dbReference>
<comment type="function">
    <text evidence="3">Required for maturation of 30S ribosomal subunits.</text>
</comment>
<evidence type="ECO:0000259" key="4">
    <source>
        <dbReference type="Pfam" id="PF02576"/>
    </source>
</evidence>
<accession>M1UFW4</accession>
<dbReference type="eggNOG" id="COG0779">
    <property type="taxonomic scope" value="Bacteria"/>
</dbReference>
<feature type="domain" description="Ribosome maturation factor RimP C-terminal" evidence="5">
    <location>
        <begin position="92"/>
        <end position="158"/>
    </location>
</feature>
<evidence type="ECO:0000256" key="3">
    <source>
        <dbReference type="HAMAP-Rule" id="MF_01077"/>
    </source>
</evidence>
<dbReference type="Pfam" id="PF17384">
    <property type="entry name" value="DUF150_C"/>
    <property type="match status" value="1"/>
</dbReference>
<comment type="subcellular location">
    <subcellularLocation>
        <location evidence="3">Cytoplasm</location>
    </subcellularLocation>
</comment>
<dbReference type="Pfam" id="PF02576">
    <property type="entry name" value="RimP_N"/>
    <property type="match status" value="1"/>
</dbReference>
<protein>
    <recommendedName>
        <fullName evidence="3">Ribosome maturation factor RimP</fullName>
    </recommendedName>
</protein>
<dbReference type="GO" id="GO:0000028">
    <property type="term" value="P:ribosomal small subunit assembly"/>
    <property type="evidence" value="ECO:0007669"/>
    <property type="project" value="TreeGrafter"/>
</dbReference>
<evidence type="ECO:0000259" key="5">
    <source>
        <dbReference type="Pfam" id="PF17384"/>
    </source>
</evidence>
<dbReference type="PANTHER" id="PTHR33867">
    <property type="entry name" value="RIBOSOME MATURATION FACTOR RIMP"/>
    <property type="match status" value="1"/>
</dbReference>
<gene>
    <name evidence="3" type="primary">rimP</name>
    <name evidence="6" type="ORF">H924_08365</name>
</gene>
<dbReference type="PANTHER" id="PTHR33867:SF1">
    <property type="entry name" value="RIBOSOME MATURATION FACTOR RIMP"/>
    <property type="match status" value="1"/>
</dbReference>
<dbReference type="PATRIC" id="fig|1121353.3.peg.1703"/>
<dbReference type="InterPro" id="IPR028998">
    <property type="entry name" value="RimP_C"/>
</dbReference>
<dbReference type="HOGENOM" id="CLU_070525_3_0_11"/>
<dbReference type="OrthoDB" id="9805006at2"/>
<keyword evidence="2 3" id="KW-0690">Ribosome biogenesis</keyword>
<dbReference type="RefSeq" id="WP_015651546.1">
    <property type="nucleotide sequence ID" value="NC_020506.1"/>
</dbReference>
<dbReference type="AlphaFoldDB" id="M1UFW4"/>
<dbReference type="SUPFAM" id="SSF75420">
    <property type="entry name" value="YhbC-like, N-terminal domain"/>
    <property type="match status" value="1"/>
</dbReference>
<keyword evidence="7" id="KW-1185">Reference proteome</keyword>
<dbReference type="HAMAP" id="MF_01077">
    <property type="entry name" value="RimP"/>
    <property type="match status" value="1"/>
</dbReference>
<reference evidence="6 7" key="1">
    <citation type="submission" date="2013-02" db="EMBL/GenBank/DDBJ databases">
        <title>The complete genome sequence of Corynebacterium callunae DSM 20147.</title>
        <authorList>
            <person name="Ruckert C."/>
            <person name="Albersmeier A."/>
            <person name="Kalinowski J."/>
        </authorList>
    </citation>
    <scope>NUCLEOTIDE SEQUENCE [LARGE SCALE GENOMIC DNA]</scope>
    <source>
        <strain evidence="6 7">DSM 20147</strain>
    </source>
</reference>
<dbReference type="InterPro" id="IPR003728">
    <property type="entry name" value="Ribosome_maturation_RimP"/>
</dbReference>
<dbReference type="GO" id="GO:0006412">
    <property type="term" value="P:translation"/>
    <property type="evidence" value="ECO:0007669"/>
    <property type="project" value="TreeGrafter"/>
</dbReference>
<dbReference type="Proteomes" id="UP000011760">
    <property type="component" value="Chromosome"/>
</dbReference>
<dbReference type="Gene3D" id="3.30.300.70">
    <property type="entry name" value="RimP-like superfamily, N-terminal"/>
    <property type="match status" value="1"/>
</dbReference>
<keyword evidence="1 3" id="KW-0963">Cytoplasm</keyword>
<dbReference type="STRING" id="1121353.H924_08365"/>
<dbReference type="InterPro" id="IPR028989">
    <property type="entry name" value="RimP_N"/>
</dbReference>
<dbReference type="InterPro" id="IPR035956">
    <property type="entry name" value="RimP_N_sf"/>
</dbReference>
<name>M1UFW4_9CORY</name>
<evidence type="ECO:0000256" key="1">
    <source>
        <dbReference type="ARBA" id="ARBA00022490"/>
    </source>
</evidence>
<dbReference type="NCBIfam" id="NF000930">
    <property type="entry name" value="PRK00092.2-2"/>
    <property type="match status" value="1"/>
</dbReference>
<evidence type="ECO:0000256" key="2">
    <source>
        <dbReference type="ARBA" id="ARBA00022517"/>
    </source>
</evidence>
<sequence length="178" mass="19294">MAFPTSEELTALIAPLAASHHLDIEGLRVNKAGPKSAVAIKLDSDQRPDLDLLEVVSQEIGELFDAAEARGDLSFGAGYTLEVSTPGVDNPLTEPRHWRRNRGRLVALTEDGKKRVARIGALNEDETAVVLITRNKKLLEVTVLELANSPQAVVEIEFAKPAQEELDLADSTFDEATA</sequence>
<proteinExistence type="inferred from homology"/>